<evidence type="ECO:0000313" key="6">
    <source>
        <dbReference type="Proteomes" id="UP000177165"/>
    </source>
</evidence>
<dbReference type="HAMAP" id="MF_00360">
    <property type="entry name" value="Ribosomal_bS6"/>
    <property type="match status" value="1"/>
</dbReference>
<comment type="caution">
    <text evidence="5">The sequence shown here is derived from an EMBL/GenBank/DDBJ whole genome shotgun (WGS) entry which is preliminary data.</text>
</comment>
<organism evidence="5 6">
    <name type="scientific">Candidatus Kerfeldbacteria bacterium RIFCSPHIGHO2_02_FULL_42_14</name>
    <dbReference type="NCBI Taxonomy" id="1798540"/>
    <lineage>
        <taxon>Bacteria</taxon>
        <taxon>Candidatus Kerfeldiibacteriota</taxon>
    </lineage>
</organism>
<dbReference type="AlphaFoldDB" id="A0A1G2AR77"/>
<keyword evidence="3 5" id="KW-0689">Ribosomal protein</keyword>
<dbReference type="PANTHER" id="PTHR21011:SF1">
    <property type="entry name" value="SMALL RIBOSOMAL SUBUNIT PROTEIN BS6M"/>
    <property type="match status" value="1"/>
</dbReference>
<feature type="compositionally biased region" description="Low complexity" evidence="4">
    <location>
        <begin position="126"/>
        <end position="136"/>
    </location>
</feature>
<keyword evidence="3" id="KW-0694">RNA-binding</keyword>
<dbReference type="STRING" id="1798540.A3B74_01060"/>
<keyword evidence="3" id="KW-0687">Ribonucleoprotein</keyword>
<evidence type="ECO:0000256" key="4">
    <source>
        <dbReference type="SAM" id="MobiDB-lite"/>
    </source>
</evidence>
<protein>
    <recommendedName>
        <fullName evidence="2 3">Small ribosomal subunit protein bS6</fullName>
    </recommendedName>
</protein>
<evidence type="ECO:0000313" key="5">
    <source>
        <dbReference type="EMBL" id="OGY79412.1"/>
    </source>
</evidence>
<dbReference type="SUPFAM" id="SSF54995">
    <property type="entry name" value="Ribosomal protein S6"/>
    <property type="match status" value="1"/>
</dbReference>
<dbReference type="InterPro" id="IPR014717">
    <property type="entry name" value="Transl_elong_EF1B/ribsomal_bS6"/>
</dbReference>
<reference evidence="5 6" key="1">
    <citation type="journal article" date="2016" name="Nat. Commun.">
        <title>Thousands of microbial genomes shed light on interconnected biogeochemical processes in an aquifer system.</title>
        <authorList>
            <person name="Anantharaman K."/>
            <person name="Brown C.T."/>
            <person name="Hug L.A."/>
            <person name="Sharon I."/>
            <person name="Castelle C.J."/>
            <person name="Probst A.J."/>
            <person name="Thomas B.C."/>
            <person name="Singh A."/>
            <person name="Wilkins M.J."/>
            <person name="Karaoz U."/>
            <person name="Brodie E.L."/>
            <person name="Williams K.H."/>
            <person name="Hubbard S.S."/>
            <person name="Banfield J.F."/>
        </authorList>
    </citation>
    <scope>NUCLEOTIDE SEQUENCE [LARGE SCALE GENOMIC DNA]</scope>
</reference>
<gene>
    <name evidence="3" type="primary">rpsF</name>
    <name evidence="5" type="ORF">A3B74_01060</name>
</gene>
<dbReference type="Proteomes" id="UP000177165">
    <property type="component" value="Unassembled WGS sequence"/>
</dbReference>
<dbReference type="InterPro" id="IPR035980">
    <property type="entry name" value="Ribosomal_bS6_sf"/>
</dbReference>
<feature type="region of interest" description="Disordered" evidence="4">
    <location>
        <begin position="126"/>
        <end position="158"/>
    </location>
</feature>
<dbReference type="NCBIfam" id="TIGR00166">
    <property type="entry name" value="S6"/>
    <property type="match status" value="1"/>
</dbReference>
<dbReference type="Gene3D" id="3.30.70.60">
    <property type="match status" value="1"/>
</dbReference>
<comment type="similarity">
    <text evidence="1 3">Belongs to the bacterial ribosomal protein bS6 family.</text>
</comment>
<evidence type="ECO:0000256" key="2">
    <source>
        <dbReference type="ARBA" id="ARBA00035294"/>
    </source>
</evidence>
<sequence>MQHYELLYILPISVPEESMPEVEQSVQHIITDVSGKVDQQDKIGKKKLAFPIKHARYGIYVNLLFEASVQAIAEIQRRMRLRQDVLRFLITEYDLETHQREAERQQKSREYKARVAQMAPVVPVVPSLSSPTQSSVKQAPSQTFVQQEPSKEKQVPVNLEELSKKLDKILDDDMLK</sequence>
<name>A0A1G2AR77_9BACT</name>
<evidence type="ECO:0000256" key="1">
    <source>
        <dbReference type="ARBA" id="ARBA00009512"/>
    </source>
</evidence>
<comment type="function">
    <text evidence="3">Binds together with bS18 to 16S ribosomal RNA.</text>
</comment>
<dbReference type="Pfam" id="PF01250">
    <property type="entry name" value="Ribosomal_S6"/>
    <property type="match status" value="1"/>
</dbReference>
<dbReference type="GO" id="GO:0003735">
    <property type="term" value="F:structural constituent of ribosome"/>
    <property type="evidence" value="ECO:0007669"/>
    <property type="project" value="InterPro"/>
</dbReference>
<dbReference type="GO" id="GO:0006412">
    <property type="term" value="P:translation"/>
    <property type="evidence" value="ECO:0007669"/>
    <property type="project" value="UniProtKB-UniRule"/>
</dbReference>
<dbReference type="InterPro" id="IPR020814">
    <property type="entry name" value="Ribosomal_S6_plastid/chlpt"/>
</dbReference>
<feature type="compositionally biased region" description="Polar residues" evidence="4">
    <location>
        <begin position="137"/>
        <end position="148"/>
    </location>
</feature>
<evidence type="ECO:0000256" key="3">
    <source>
        <dbReference type="HAMAP-Rule" id="MF_00360"/>
    </source>
</evidence>
<keyword evidence="3" id="KW-0699">rRNA-binding</keyword>
<dbReference type="GO" id="GO:1990904">
    <property type="term" value="C:ribonucleoprotein complex"/>
    <property type="evidence" value="ECO:0007669"/>
    <property type="project" value="UniProtKB-KW"/>
</dbReference>
<accession>A0A1G2AR77</accession>
<dbReference type="CDD" id="cd00473">
    <property type="entry name" value="bS6"/>
    <property type="match status" value="1"/>
</dbReference>
<dbReference type="EMBL" id="MHKB01000009">
    <property type="protein sequence ID" value="OGY79412.1"/>
    <property type="molecule type" value="Genomic_DNA"/>
</dbReference>
<dbReference type="GO" id="GO:0005840">
    <property type="term" value="C:ribosome"/>
    <property type="evidence" value="ECO:0007669"/>
    <property type="project" value="UniProtKB-KW"/>
</dbReference>
<proteinExistence type="inferred from homology"/>
<dbReference type="InterPro" id="IPR000529">
    <property type="entry name" value="Ribosomal_bS6"/>
</dbReference>
<dbReference type="GO" id="GO:0070181">
    <property type="term" value="F:small ribosomal subunit rRNA binding"/>
    <property type="evidence" value="ECO:0007669"/>
    <property type="project" value="TreeGrafter"/>
</dbReference>
<dbReference type="PANTHER" id="PTHR21011">
    <property type="entry name" value="MITOCHONDRIAL 28S RIBOSOMAL PROTEIN S6"/>
    <property type="match status" value="1"/>
</dbReference>
<dbReference type="GO" id="GO:0005737">
    <property type="term" value="C:cytoplasm"/>
    <property type="evidence" value="ECO:0007669"/>
    <property type="project" value="UniProtKB-ARBA"/>
</dbReference>